<evidence type="ECO:0000313" key="1">
    <source>
        <dbReference type="EMBL" id="KAK7793665.1"/>
    </source>
</evidence>
<comment type="caution">
    <text evidence="1">The sequence shown here is derived from an EMBL/GenBank/DDBJ whole genome shotgun (WGS) entry which is preliminary data.</text>
</comment>
<name>A0AAN9VCB5_9ORTH</name>
<gene>
    <name evidence="1" type="ORF">R5R35_006147</name>
</gene>
<protein>
    <submittedName>
        <fullName evidence="1">Uncharacterized protein</fullName>
    </submittedName>
</protein>
<dbReference type="Proteomes" id="UP001378592">
    <property type="component" value="Unassembled WGS sequence"/>
</dbReference>
<reference evidence="1 2" key="1">
    <citation type="submission" date="2024-03" db="EMBL/GenBank/DDBJ databases">
        <title>The genome assembly and annotation of the cricket Gryllus longicercus Weissman &amp; Gray.</title>
        <authorList>
            <person name="Szrajer S."/>
            <person name="Gray D."/>
            <person name="Ylla G."/>
        </authorList>
    </citation>
    <scope>NUCLEOTIDE SEQUENCE [LARGE SCALE GENOMIC DNA]</scope>
    <source>
        <strain evidence="1">DAG 2021-001</strain>
        <tissue evidence="1">Whole body minus gut</tissue>
    </source>
</reference>
<dbReference type="EMBL" id="JAZDUA010000368">
    <property type="protein sequence ID" value="KAK7793665.1"/>
    <property type="molecule type" value="Genomic_DNA"/>
</dbReference>
<proteinExistence type="predicted"/>
<sequence length="106" mass="11513">MALTVPVPSPAWPAVALAGHVSACVRACDPWEARVAARAGARCPDLHPCPPSHAAFSLGPRGHDIASSLRRPCLPELCTPLSRLTLRHQQYQQYTRFDSPFSSSNR</sequence>
<dbReference type="AlphaFoldDB" id="A0AAN9VCB5"/>
<keyword evidence="2" id="KW-1185">Reference proteome</keyword>
<accession>A0AAN9VCB5</accession>
<evidence type="ECO:0000313" key="2">
    <source>
        <dbReference type="Proteomes" id="UP001378592"/>
    </source>
</evidence>
<organism evidence="1 2">
    <name type="scientific">Gryllus longicercus</name>
    <dbReference type="NCBI Taxonomy" id="2509291"/>
    <lineage>
        <taxon>Eukaryota</taxon>
        <taxon>Metazoa</taxon>
        <taxon>Ecdysozoa</taxon>
        <taxon>Arthropoda</taxon>
        <taxon>Hexapoda</taxon>
        <taxon>Insecta</taxon>
        <taxon>Pterygota</taxon>
        <taxon>Neoptera</taxon>
        <taxon>Polyneoptera</taxon>
        <taxon>Orthoptera</taxon>
        <taxon>Ensifera</taxon>
        <taxon>Gryllidea</taxon>
        <taxon>Grylloidea</taxon>
        <taxon>Gryllidae</taxon>
        <taxon>Gryllinae</taxon>
        <taxon>Gryllus</taxon>
    </lineage>
</organism>